<protein>
    <recommendedName>
        <fullName evidence="1">HD domain-containing protein</fullName>
    </recommendedName>
</protein>
<dbReference type="InterPro" id="IPR003607">
    <property type="entry name" value="HD/PDEase_dom"/>
</dbReference>
<accession>A0ABR4IX37</accession>
<comment type="caution">
    <text evidence="2">The sequence shown here is derived from an EMBL/GenBank/DDBJ whole genome shotgun (WGS) entry which is preliminary data.</text>
</comment>
<evidence type="ECO:0000313" key="2">
    <source>
        <dbReference type="EMBL" id="KAL2831854.1"/>
    </source>
</evidence>
<proteinExistence type="predicted"/>
<dbReference type="SUPFAM" id="SSF109604">
    <property type="entry name" value="HD-domain/PDEase-like"/>
    <property type="match status" value="1"/>
</dbReference>
<dbReference type="InterPro" id="IPR052567">
    <property type="entry name" value="OP_Dioxygenase"/>
</dbReference>
<dbReference type="Gene3D" id="1.10.3210.10">
    <property type="entry name" value="Hypothetical protein af1432"/>
    <property type="match status" value="1"/>
</dbReference>
<feature type="domain" description="HD" evidence="1">
    <location>
        <begin position="34"/>
        <end position="115"/>
    </location>
</feature>
<gene>
    <name evidence="2" type="ORF">BJY01DRAFT_260395</name>
</gene>
<dbReference type="PANTHER" id="PTHR40202">
    <property type="match status" value="1"/>
</dbReference>
<dbReference type="CDD" id="cd00077">
    <property type="entry name" value="HDc"/>
    <property type="match status" value="1"/>
</dbReference>
<evidence type="ECO:0000259" key="1">
    <source>
        <dbReference type="Pfam" id="PF01966"/>
    </source>
</evidence>
<evidence type="ECO:0000313" key="3">
    <source>
        <dbReference type="Proteomes" id="UP001610446"/>
    </source>
</evidence>
<organism evidence="2 3">
    <name type="scientific">Aspergillus pseudoustus</name>
    <dbReference type="NCBI Taxonomy" id="1810923"/>
    <lineage>
        <taxon>Eukaryota</taxon>
        <taxon>Fungi</taxon>
        <taxon>Dikarya</taxon>
        <taxon>Ascomycota</taxon>
        <taxon>Pezizomycotina</taxon>
        <taxon>Eurotiomycetes</taxon>
        <taxon>Eurotiomycetidae</taxon>
        <taxon>Eurotiales</taxon>
        <taxon>Aspergillaceae</taxon>
        <taxon>Aspergillus</taxon>
        <taxon>Aspergillus subgen. Nidulantes</taxon>
    </lineage>
</organism>
<keyword evidence="3" id="KW-1185">Reference proteome</keyword>
<dbReference type="PANTHER" id="PTHR40202:SF1">
    <property type="entry name" value="HD DOMAIN-CONTAINING PROTEIN"/>
    <property type="match status" value="1"/>
</dbReference>
<dbReference type="Pfam" id="PF01966">
    <property type="entry name" value="HD"/>
    <property type="match status" value="1"/>
</dbReference>
<dbReference type="Proteomes" id="UP001610446">
    <property type="component" value="Unassembled WGS sequence"/>
</dbReference>
<reference evidence="2 3" key="1">
    <citation type="submission" date="2024-07" db="EMBL/GenBank/DDBJ databases">
        <title>Section-level genome sequencing and comparative genomics of Aspergillus sections Usti and Cavernicolus.</title>
        <authorList>
            <consortium name="Lawrence Berkeley National Laboratory"/>
            <person name="Nybo J.L."/>
            <person name="Vesth T.C."/>
            <person name="Theobald S."/>
            <person name="Frisvad J.C."/>
            <person name="Larsen T.O."/>
            <person name="Kjaerboelling I."/>
            <person name="Rothschild-Mancinelli K."/>
            <person name="Lyhne E.K."/>
            <person name="Kogle M.E."/>
            <person name="Barry K."/>
            <person name="Clum A."/>
            <person name="Na H."/>
            <person name="Ledsgaard L."/>
            <person name="Lin J."/>
            <person name="Lipzen A."/>
            <person name="Kuo A."/>
            <person name="Riley R."/>
            <person name="Mondo S."/>
            <person name="Labutti K."/>
            <person name="Haridas S."/>
            <person name="Pangalinan J."/>
            <person name="Salamov A.A."/>
            <person name="Simmons B.A."/>
            <person name="Magnuson J.K."/>
            <person name="Chen J."/>
            <person name="Drula E."/>
            <person name="Henrissat B."/>
            <person name="Wiebenga A."/>
            <person name="Lubbers R.J."/>
            <person name="Gomes A.C."/>
            <person name="Makela M.R."/>
            <person name="Stajich J."/>
            <person name="Grigoriev I.V."/>
            <person name="Mortensen U.H."/>
            <person name="De Vries R.P."/>
            <person name="Baker S.E."/>
            <person name="Andersen M.R."/>
        </authorList>
    </citation>
    <scope>NUCLEOTIDE SEQUENCE [LARGE SCALE GENOMIC DNA]</scope>
    <source>
        <strain evidence="2 3">CBS 123904</strain>
    </source>
</reference>
<dbReference type="InterPro" id="IPR006674">
    <property type="entry name" value="HD_domain"/>
</dbReference>
<dbReference type="EMBL" id="JBFXLU010000276">
    <property type="protein sequence ID" value="KAL2831854.1"/>
    <property type="molecule type" value="Genomic_DNA"/>
</dbReference>
<sequence>MPLPPPHETITHLFTFIAAQGHKSYLGERISQLAHSLQCAHLARTSPTYSHDPEVILAALLHDVGRFIPDADAMPALIAPDGAYIGRASHEVLGERYLRQLGFSERVCQLVGAHVAAKRFLTATEPAYYEGLSETSKRTLGYQGGIFTAEQVREARQDPWLESKLAVRRWDDQAKDPHREVPGLDAYTEMAVKSLIKSRAHVSVLHRDYPLPTKPVLVISLPDTLSLGSVQDALLAKRRDDRDWIVEPSHHPKSSDSQVLEQLAIRGIPVVRISADSDDHTGHAGGLGRDIALAKDPNTRSGAALEGALSSLRDSGDVVFVYVSLAAGLEEHDVSEVLDHVADELRSIQAVVAVTTEGSPAEEGTDLTVLDAVLERAAK</sequence>
<name>A0ABR4IX37_9EURO</name>